<gene>
    <name evidence="3" type="ORF">OLC1_LOCUS6852</name>
</gene>
<feature type="domain" description="Bet v I/Major latex protein" evidence="2">
    <location>
        <begin position="6"/>
        <end position="154"/>
    </location>
</feature>
<evidence type="ECO:0000313" key="3">
    <source>
        <dbReference type="EMBL" id="CAI9096000.1"/>
    </source>
</evidence>
<dbReference type="PANTHER" id="PTHR31338:SF16">
    <property type="entry name" value="POLYKETIDE CYCLASE_DEHYDRASE AND LIPID TRANSPORT SUPERFAMILY PROTEIN"/>
    <property type="match status" value="1"/>
</dbReference>
<dbReference type="AlphaFoldDB" id="A0AAV1CLZ5"/>
<evidence type="ECO:0000259" key="2">
    <source>
        <dbReference type="SMART" id="SM01037"/>
    </source>
</evidence>
<keyword evidence="4" id="KW-1185">Reference proteome</keyword>
<dbReference type="SMART" id="SM01037">
    <property type="entry name" value="Bet_v_1"/>
    <property type="match status" value="1"/>
</dbReference>
<comment type="similarity">
    <text evidence="1">Belongs to the MLP family.</text>
</comment>
<dbReference type="EMBL" id="OX459119">
    <property type="protein sequence ID" value="CAI9096000.1"/>
    <property type="molecule type" value="Genomic_DNA"/>
</dbReference>
<accession>A0AAV1CLZ5</accession>
<name>A0AAV1CLZ5_OLDCO</name>
<organism evidence="3 4">
    <name type="scientific">Oldenlandia corymbosa var. corymbosa</name>
    <dbReference type="NCBI Taxonomy" id="529605"/>
    <lineage>
        <taxon>Eukaryota</taxon>
        <taxon>Viridiplantae</taxon>
        <taxon>Streptophyta</taxon>
        <taxon>Embryophyta</taxon>
        <taxon>Tracheophyta</taxon>
        <taxon>Spermatophyta</taxon>
        <taxon>Magnoliopsida</taxon>
        <taxon>eudicotyledons</taxon>
        <taxon>Gunneridae</taxon>
        <taxon>Pentapetalae</taxon>
        <taxon>asterids</taxon>
        <taxon>lamiids</taxon>
        <taxon>Gentianales</taxon>
        <taxon>Rubiaceae</taxon>
        <taxon>Rubioideae</taxon>
        <taxon>Spermacoceae</taxon>
        <taxon>Hedyotis-Oldenlandia complex</taxon>
        <taxon>Oldenlandia</taxon>
    </lineage>
</organism>
<protein>
    <submittedName>
        <fullName evidence="3">OLC1v1032060C1</fullName>
    </submittedName>
</protein>
<dbReference type="Gene3D" id="3.30.530.20">
    <property type="match status" value="1"/>
</dbReference>
<proteinExistence type="inferred from homology"/>
<dbReference type="InterPro" id="IPR000916">
    <property type="entry name" value="Bet_v_I/MLP"/>
</dbReference>
<dbReference type="GO" id="GO:0006952">
    <property type="term" value="P:defense response"/>
    <property type="evidence" value="ECO:0007669"/>
    <property type="project" value="InterPro"/>
</dbReference>
<dbReference type="PANTHER" id="PTHR31338">
    <property type="entry name" value="POLYKETIDE CYCLASE/DEHYDRASE AND LIPID TRANSPORT SUPERFAMILY PROTEIN"/>
    <property type="match status" value="1"/>
</dbReference>
<sequence length="154" mass="17474">MATSSNLVGKLEGKVTLNSNPEEFFRIVGGRADQLADLINHKIPSEEHHEVDRKTEGCIKNWSYIIDGKVEVFKARLKDDEETKTVTLEALDGDCMKHYKNYVITYIVSGEDGSNVVKYSVDYEKLSENEPTPTHYLEWLGHMLKDLDASLVKP</sequence>
<dbReference type="SUPFAM" id="SSF55961">
    <property type="entry name" value="Bet v1-like"/>
    <property type="match status" value="1"/>
</dbReference>
<reference evidence="3" key="1">
    <citation type="submission" date="2023-03" db="EMBL/GenBank/DDBJ databases">
        <authorList>
            <person name="Julca I."/>
        </authorList>
    </citation>
    <scope>NUCLEOTIDE SEQUENCE</scope>
</reference>
<dbReference type="Pfam" id="PF00407">
    <property type="entry name" value="Bet_v_1"/>
    <property type="match status" value="1"/>
</dbReference>
<evidence type="ECO:0000313" key="4">
    <source>
        <dbReference type="Proteomes" id="UP001161247"/>
    </source>
</evidence>
<evidence type="ECO:0000256" key="1">
    <source>
        <dbReference type="ARBA" id="ARBA00038242"/>
    </source>
</evidence>
<dbReference type="Proteomes" id="UP001161247">
    <property type="component" value="Chromosome 2"/>
</dbReference>
<dbReference type="InterPro" id="IPR023393">
    <property type="entry name" value="START-like_dom_sf"/>
</dbReference>
<dbReference type="InterPro" id="IPR052006">
    <property type="entry name" value="MLP-like"/>
</dbReference>